<proteinExistence type="predicted"/>
<feature type="region of interest" description="Disordered" evidence="1">
    <location>
        <begin position="31"/>
        <end position="83"/>
    </location>
</feature>
<dbReference type="OrthoDB" id="10621668at2759"/>
<evidence type="ECO:0000256" key="1">
    <source>
        <dbReference type="SAM" id="MobiDB-lite"/>
    </source>
</evidence>
<dbReference type="AlphaFoldDB" id="A0A835EWG1"/>
<accession>A0A835EWG1</accession>
<organism evidence="2 3">
    <name type="scientific">Digitaria exilis</name>
    <dbReference type="NCBI Taxonomy" id="1010633"/>
    <lineage>
        <taxon>Eukaryota</taxon>
        <taxon>Viridiplantae</taxon>
        <taxon>Streptophyta</taxon>
        <taxon>Embryophyta</taxon>
        <taxon>Tracheophyta</taxon>
        <taxon>Spermatophyta</taxon>
        <taxon>Magnoliopsida</taxon>
        <taxon>Liliopsida</taxon>
        <taxon>Poales</taxon>
        <taxon>Poaceae</taxon>
        <taxon>PACMAD clade</taxon>
        <taxon>Panicoideae</taxon>
        <taxon>Panicodae</taxon>
        <taxon>Paniceae</taxon>
        <taxon>Anthephorinae</taxon>
        <taxon>Digitaria</taxon>
    </lineage>
</organism>
<keyword evidence="3" id="KW-1185">Reference proteome</keyword>
<feature type="compositionally biased region" description="Pro residues" evidence="1">
    <location>
        <begin position="43"/>
        <end position="62"/>
    </location>
</feature>
<evidence type="ECO:0000313" key="3">
    <source>
        <dbReference type="Proteomes" id="UP000636709"/>
    </source>
</evidence>
<comment type="caution">
    <text evidence="2">The sequence shown here is derived from an EMBL/GenBank/DDBJ whole genome shotgun (WGS) entry which is preliminary data.</text>
</comment>
<sequence>MSPRLGCSRSAEAEVHLSVCAQHRGSASPLKIRTGDVAGRRTAPPPHFLLPKIPPAPSPLPPPDHHPALSLQEHPPRRPFRPRRTQIRDGFSRAAARRLALVARRIALRLDATDLACLTVPWQREPPPLLSLHSSCHAWPIRCLRSGLPSLIPLASTPSLRFVLFRGLAPLP</sequence>
<reference evidence="2" key="1">
    <citation type="submission" date="2020-07" db="EMBL/GenBank/DDBJ databases">
        <title>Genome sequence and genetic diversity analysis of an under-domesticated orphan crop, white fonio (Digitaria exilis).</title>
        <authorList>
            <person name="Bennetzen J.L."/>
            <person name="Chen S."/>
            <person name="Ma X."/>
            <person name="Wang X."/>
            <person name="Yssel A.E.J."/>
            <person name="Chaluvadi S.R."/>
            <person name="Johnson M."/>
            <person name="Gangashetty P."/>
            <person name="Hamidou F."/>
            <person name="Sanogo M.D."/>
            <person name="Zwaenepoel A."/>
            <person name="Wallace J."/>
            <person name="Van De Peer Y."/>
            <person name="Van Deynze A."/>
        </authorList>
    </citation>
    <scope>NUCLEOTIDE SEQUENCE</scope>
    <source>
        <tissue evidence="2">Leaves</tissue>
    </source>
</reference>
<gene>
    <name evidence="2" type="ORF">HU200_027519</name>
</gene>
<dbReference type="EMBL" id="JACEFO010001734">
    <property type="protein sequence ID" value="KAF8714976.1"/>
    <property type="molecule type" value="Genomic_DNA"/>
</dbReference>
<dbReference type="Proteomes" id="UP000636709">
    <property type="component" value="Unassembled WGS sequence"/>
</dbReference>
<protein>
    <submittedName>
        <fullName evidence="2">Uncharacterized protein</fullName>
    </submittedName>
</protein>
<name>A0A835EWG1_9POAL</name>
<evidence type="ECO:0000313" key="2">
    <source>
        <dbReference type="EMBL" id="KAF8714976.1"/>
    </source>
</evidence>